<gene>
    <name evidence="1" type="ORF">AGLY_016015</name>
</gene>
<evidence type="ECO:0000313" key="1">
    <source>
        <dbReference type="EMBL" id="KAE9523463.1"/>
    </source>
</evidence>
<organism evidence="1 2">
    <name type="scientific">Aphis glycines</name>
    <name type="common">Soybean aphid</name>
    <dbReference type="NCBI Taxonomy" id="307491"/>
    <lineage>
        <taxon>Eukaryota</taxon>
        <taxon>Metazoa</taxon>
        <taxon>Ecdysozoa</taxon>
        <taxon>Arthropoda</taxon>
        <taxon>Hexapoda</taxon>
        <taxon>Insecta</taxon>
        <taxon>Pterygota</taxon>
        <taxon>Neoptera</taxon>
        <taxon>Paraneoptera</taxon>
        <taxon>Hemiptera</taxon>
        <taxon>Sternorrhyncha</taxon>
        <taxon>Aphidomorpha</taxon>
        <taxon>Aphidoidea</taxon>
        <taxon>Aphididae</taxon>
        <taxon>Aphidini</taxon>
        <taxon>Aphis</taxon>
        <taxon>Aphis</taxon>
    </lineage>
</organism>
<accession>A0A6G0SYL5</accession>
<keyword evidence="2" id="KW-1185">Reference proteome</keyword>
<dbReference type="Proteomes" id="UP000475862">
    <property type="component" value="Unassembled WGS sequence"/>
</dbReference>
<protein>
    <submittedName>
        <fullName evidence="1">Uncharacterized protein</fullName>
    </submittedName>
</protein>
<sequence>MYRCFFTKTTIFRNSTSRNRSVSVAFNICAASGVGPKDTVDVSVTISDGCSSALRGTVVVVVVSPLVEEFATDIVDKDYEESELEPQWSEVEAGLKLLEQMECYKNWMVVVAKGCCDLFSLTFLENVHFVTVLMENLYFERVLRVKSHYKNTIKKKLYLFHYTNYNFHILIVGKSKH</sequence>
<dbReference type="EMBL" id="VYZN01000079">
    <property type="protein sequence ID" value="KAE9523463.1"/>
    <property type="molecule type" value="Genomic_DNA"/>
</dbReference>
<dbReference type="AlphaFoldDB" id="A0A6G0SYL5"/>
<name>A0A6G0SYL5_APHGL</name>
<reference evidence="1 2" key="1">
    <citation type="submission" date="2019-08" db="EMBL/GenBank/DDBJ databases">
        <title>The genome of the soybean aphid Biotype 1, its phylome, world population structure and adaptation to the North American continent.</title>
        <authorList>
            <person name="Giordano R."/>
            <person name="Donthu R.K."/>
            <person name="Hernandez A.G."/>
            <person name="Wright C.L."/>
            <person name="Zimin A.V."/>
        </authorList>
    </citation>
    <scope>NUCLEOTIDE SEQUENCE [LARGE SCALE GENOMIC DNA]</scope>
    <source>
        <tissue evidence="1">Whole aphids</tissue>
    </source>
</reference>
<comment type="caution">
    <text evidence="1">The sequence shown here is derived from an EMBL/GenBank/DDBJ whole genome shotgun (WGS) entry which is preliminary data.</text>
</comment>
<evidence type="ECO:0000313" key="2">
    <source>
        <dbReference type="Proteomes" id="UP000475862"/>
    </source>
</evidence>
<proteinExistence type="predicted"/>